<dbReference type="OrthoDB" id="9796131at2"/>
<dbReference type="EMBL" id="CP000360">
    <property type="protein sequence ID" value="ABF39855.1"/>
    <property type="molecule type" value="Genomic_DNA"/>
</dbReference>
<dbReference type="STRING" id="204669.Acid345_0850"/>
<keyword evidence="2" id="KW-1185">Reference proteome</keyword>
<dbReference type="eggNOG" id="COG3299">
    <property type="taxonomic scope" value="Bacteria"/>
</dbReference>
<proteinExistence type="predicted"/>
<dbReference type="EnsemblBacteria" id="ABF39855">
    <property type="protein sequence ID" value="ABF39855"/>
    <property type="gene ID" value="Acid345_0850"/>
</dbReference>
<name>Q1ITE5_KORVE</name>
<sequence length="1183" mass="125805">MIYSCCNENRKSAVLNNPSSIITTPTINAPGTGYTVGDVLTIAQPGSSGTATVKVETVSTGKVATVSLQANGTGYSTATGVPTTGGSGSGCTLNITGTPNGIDYLEVLDHDAIPLNSPRQRTLLVHCLRPIPASITRDNVLITGGESIINIGIDWVAPASNPPASPVTNPQEQAYFTALSDAANVLLVRTSEAGDFSPYVLRLVDSVSEALQSSFEVTDVLPGFDPQLSEVTFSFKVECGPDFDCAPQQPNCPPDLPTPPAINYLAKDYGSFRGIMLDRLSQLLPNWGATSEADLGIALTELIAYVGDRLSYQQDAIATEAYLNTSRSRISLRRHALLVDYHASDGCNARTWIHIDLKADPGTKVFIDRKVTRFYTFAPNLPNSLAVGAGNEEAALRCGTQVFEPMWDQVLYPEHNQISFYTWGDTSCCLPAGAMEATLHGSYPKLGIGDVLIFQEMVGPKTGFAADADIRHRCAVRVTKIATQDGAGNPLIDPLFEEGTGLPIQSPAQKPTPVTEIQWSQDDALPFAVCVSSSFIDDNGDTQVLTDVSVAFGNNVLSDHGLTLTGVEIGTVPAPTIFQPPDPAADHCDDTRPSPLPVRFRPQVPDRPLTQAVPFTEVPLGELGNPITAGVVNLPDSGFLSLNNAEGFAALTLEPTNPNGWPQNFGIIVAVNSGDSTKIDLSVVYDPASGGSGINKLVPVEKFVGLSLNSADPNFVVTKINGVSQLMEIPASYTPPATPPTTFPLTPTMLSNSVPTDLKDTSSAIYLTLQPTDPANWPALFGVTAQPSANPVFFDLDLDYNPASGAIGVALPVLLESFTNLALESAALQINGVSNLVVVESFASTADTTLSAATLMQFDPTQAIPEITLSGTTEASTETWTPDKDLLESGEADLNFVVEVEYDGTATLRFGDDTNGRNPETGTNFIATYRVGNGTAGNVGADTLTFHAGDPRIGDCRNPLPATGGTDPETNEQIRRRAPQAFLTQQRAVTMDDYAHVAEETPQVDQAVAELRWTGSWYTVFIAAEPVGAGNVSTVLSKAIKKNVERYHLAGQDLEIDNPQYVPLQVELEICVDPDYFQSDVQRALMQVLGSGVNSTGQKGLFYPDNFTFGKTVYLSPIYAAARCVAGVKAVRASTFQPQGLISTTQYIAAGEIPIGPLQIARLANDPSFPNHGQLSLVLEGGK</sequence>
<organism evidence="1 2">
    <name type="scientific">Koribacter versatilis (strain Ellin345)</name>
    <dbReference type="NCBI Taxonomy" id="204669"/>
    <lineage>
        <taxon>Bacteria</taxon>
        <taxon>Pseudomonadati</taxon>
        <taxon>Acidobacteriota</taxon>
        <taxon>Terriglobia</taxon>
        <taxon>Terriglobales</taxon>
        <taxon>Candidatus Korobacteraceae</taxon>
        <taxon>Candidatus Korobacter</taxon>
    </lineage>
</organism>
<dbReference type="AlphaFoldDB" id="Q1ITE5"/>
<reference evidence="1 2" key="1">
    <citation type="journal article" date="2009" name="Appl. Environ. Microbiol.">
        <title>Three genomes from the phylum Acidobacteria provide insight into the lifestyles of these microorganisms in soils.</title>
        <authorList>
            <person name="Ward N.L."/>
            <person name="Challacombe J.F."/>
            <person name="Janssen P.H."/>
            <person name="Henrissat B."/>
            <person name="Coutinho P.M."/>
            <person name="Wu M."/>
            <person name="Xie G."/>
            <person name="Haft D.H."/>
            <person name="Sait M."/>
            <person name="Badger J."/>
            <person name="Barabote R.D."/>
            <person name="Bradley B."/>
            <person name="Brettin T.S."/>
            <person name="Brinkac L.M."/>
            <person name="Bruce D."/>
            <person name="Creasy T."/>
            <person name="Daugherty S.C."/>
            <person name="Davidsen T.M."/>
            <person name="DeBoy R.T."/>
            <person name="Detter J.C."/>
            <person name="Dodson R.J."/>
            <person name="Durkin A.S."/>
            <person name="Ganapathy A."/>
            <person name="Gwinn-Giglio M."/>
            <person name="Han C.S."/>
            <person name="Khouri H."/>
            <person name="Kiss H."/>
            <person name="Kothari S.P."/>
            <person name="Madupu R."/>
            <person name="Nelson K.E."/>
            <person name="Nelson W.C."/>
            <person name="Paulsen I."/>
            <person name="Penn K."/>
            <person name="Ren Q."/>
            <person name="Rosovitz M.J."/>
            <person name="Selengut J.D."/>
            <person name="Shrivastava S."/>
            <person name="Sullivan S.A."/>
            <person name="Tapia R."/>
            <person name="Thompson L.S."/>
            <person name="Watkins K.L."/>
            <person name="Yang Q."/>
            <person name="Yu C."/>
            <person name="Zafar N."/>
            <person name="Zhou L."/>
            <person name="Kuske C.R."/>
        </authorList>
    </citation>
    <scope>NUCLEOTIDE SEQUENCE [LARGE SCALE GENOMIC DNA]</scope>
    <source>
        <strain evidence="1 2">Ellin345</strain>
    </source>
</reference>
<dbReference type="Proteomes" id="UP000002432">
    <property type="component" value="Chromosome"/>
</dbReference>
<dbReference type="HOGENOM" id="CLU_008328_0_0_0"/>
<dbReference type="InterPro" id="IPR011749">
    <property type="entry name" value="CHP02243"/>
</dbReference>
<dbReference type="NCBIfam" id="TIGR02243">
    <property type="entry name" value="putative baseplate assembly protein"/>
    <property type="match status" value="1"/>
</dbReference>
<evidence type="ECO:0000313" key="2">
    <source>
        <dbReference type="Proteomes" id="UP000002432"/>
    </source>
</evidence>
<dbReference type="KEGG" id="aba:Acid345_0850"/>
<accession>Q1ITE5</accession>
<gene>
    <name evidence="1" type="ordered locus">Acid345_0850</name>
</gene>
<dbReference type="RefSeq" id="WP_011521657.1">
    <property type="nucleotide sequence ID" value="NC_008009.1"/>
</dbReference>
<evidence type="ECO:0000313" key="1">
    <source>
        <dbReference type="EMBL" id="ABF39855.1"/>
    </source>
</evidence>
<protein>
    <submittedName>
        <fullName evidence="1">Uncharacterized protein</fullName>
    </submittedName>
</protein>
<dbReference type="Gene3D" id="3.30.300.200">
    <property type="match status" value="1"/>
</dbReference>